<feature type="transmembrane region" description="Helical" evidence="12">
    <location>
        <begin position="169"/>
        <end position="187"/>
    </location>
</feature>
<evidence type="ECO:0000256" key="2">
    <source>
        <dbReference type="ARBA" id="ARBA00004760"/>
    </source>
</evidence>
<dbReference type="InterPro" id="IPR045022">
    <property type="entry name" value="KDSR-like"/>
</dbReference>
<evidence type="ECO:0000256" key="12">
    <source>
        <dbReference type="SAM" id="Phobius"/>
    </source>
</evidence>
<dbReference type="Proteomes" id="UP000279259">
    <property type="component" value="Unassembled WGS sequence"/>
</dbReference>
<dbReference type="EMBL" id="RSCD01000019">
    <property type="protein sequence ID" value="RSH85750.1"/>
    <property type="molecule type" value="Genomic_DNA"/>
</dbReference>
<evidence type="ECO:0000313" key="14">
    <source>
        <dbReference type="Proteomes" id="UP000279259"/>
    </source>
</evidence>
<dbReference type="PRINTS" id="PR00081">
    <property type="entry name" value="GDHRDH"/>
</dbReference>
<evidence type="ECO:0000256" key="3">
    <source>
        <dbReference type="ARBA" id="ARBA00004991"/>
    </source>
</evidence>
<dbReference type="STRING" id="1890683.A0A427Y3U5"/>
<sequence>MHSAPPHVLTAGLTLLAILIAAIAMGLFRKPLDRVYITGGSSGLGRALAVELVRRGAHVTVVARDLRKLEETTAALKPLASPSQLISHISADLTSAESSEAALNDAVVAWGGKAPDHVYLCAGFSRPKFFVDMDAQHMKEGLDGVYWVSAYTAHAAVKRMVAQRVRGKIVFVSSFLGYTTFAGYTSYSPGKYALRGLADALRSEMLLHNISVHIFMSAGILGPGFDAENEHKPAITRKIEEGDKPDEPEVVMRAMISGIEKGHYQITNLLITDLIRVGAAGPVPGNGPLDFVYSLIGGIEIGDDLSPILPAPTAFAF</sequence>
<evidence type="ECO:0000256" key="4">
    <source>
        <dbReference type="ARBA" id="ARBA00022824"/>
    </source>
</evidence>
<dbReference type="InterPro" id="IPR002347">
    <property type="entry name" value="SDR_fam"/>
</dbReference>
<evidence type="ECO:0000256" key="10">
    <source>
        <dbReference type="ARBA" id="ARBA00044737"/>
    </source>
</evidence>
<dbReference type="GO" id="GO:0030148">
    <property type="term" value="P:sphingolipid biosynthetic process"/>
    <property type="evidence" value="ECO:0007669"/>
    <property type="project" value="InterPro"/>
</dbReference>
<evidence type="ECO:0000256" key="9">
    <source>
        <dbReference type="ARBA" id="ARBA00026112"/>
    </source>
</evidence>
<proteinExistence type="predicted"/>
<protein>
    <recommendedName>
        <fullName evidence="9">3-dehydrosphinganine reductase</fullName>
        <ecNumber evidence="9">1.1.1.102</ecNumber>
    </recommendedName>
</protein>
<evidence type="ECO:0000256" key="5">
    <source>
        <dbReference type="ARBA" id="ARBA00022857"/>
    </source>
</evidence>
<comment type="caution">
    <text evidence="13">The sequence shown here is derived from an EMBL/GenBank/DDBJ whole genome shotgun (WGS) entry which is preliminary data.</text>
</comment>
<dbReference type="AlphaFoldDB" id="A0A427Y3U5"/>
<evidence type="ECO:0000256" key="11">
    <source>
        <dbReference type="ARBA" id="ARBA00048930"/>
    </source>
</evidence>
<dbReference type="OrthoDB" id="10267115at2759"/>
<comment type="pathway">
    <text evidence="2">Lipid metabolism; sphingolipid metabolism.</text>
</comment>
<keyword evidence="4" id="KW-0256">Endoplasmic reticulum</keyword>
<keyword evidence="12" id="KW-1133">Transmembrane helix</keyword>
<comment type="pathway">
    <text evidence="3">Sphingolipid metabolism.</text>
</comment>
<evidence type="ECO:0000313" key="13">
    <source>
        <dbReference type="EMBL" id="RSH85750.1"/>
    </source>
</evidence>
<name>A0A427Y3U5_9TREE</name>
<keyword evidence="5" id="KW-0521">NADP</keyword>
<keyword evidence="7" id="KW-0560">Oxidoreductase</keyword>
<dbReference type="SUPFAM" id="SSF51735">
    <property type="entry name" value="NAD(P)-binding Rossmann-fold domains"/>
    <property type="match status" value="1"/>
</dbReference>
<keyword evidence="8" id="KW-0443">Lipid metabolism</keyword>
<dbReference type="GO" id="GO:0047560">
    <property type="term" value="F:3-dehydrosphinganine reductase activity"/>
    <property type="evidence" value="ECO:0007669"/>
    <property type="project" value="UniProtKB-EC"/>
</dbReference>
<dbReference type="CDD" id="cd08939">
    <property type="entry name" value="KDSR-like_SDR_c"/>
    <property type="match status" value="1"/>
</dbReference>
<gene>
    <name evidence="13" type="primary">TSC10_2</name>
    <name evidence="13" type="ORF">EHS25_003891</name>
</gene>
<evidence type="ECO:0000256" key="8">
    <source>
        <dbReference type="ARBA" id="ARBA00023098"/>
    </source>
</evidence>
<dbReference type="InterPro" id="IPR036291">
    <property type="entry name" value="NAD(P)-bd_dom_sf"/>
</dbReference>
<keyword evidence="14" id="KW-1185">Reference proteome</keyword>
<evidence type="ECO:0000256" key="7">
    <source>
        <dbReference type="ARBA" id="ARBA00023002"/>
    </source>
</evidence>
<accession>A0A427Y3U5</accession>
<dbReference type="Pfam" id="PF00106">
    <property type="entry name" value="adh_short"/>
    <property type="match status" value="1"/>
</dbReference>
<keyword evidence="12" id="KW-0812">Transmembrane</keyword>
<organism evidence="13 14">
    <name type="scientific">Saitozyma podzolica</name>
    <dbReference type="NCBI Taxonomy" id="1890683"/>
    <lineage>
        <taxon>Eukaryota</taxon>
        <taxon>Fungi</taxon>
        <taxon>Dikarya</taxon>
        <taxon>Basidiomycota</taxon>
        <taxon>Agaricomycotina</taxon>
        <taxon>Tremellomycetes</taxon>
        <taxon>Tremellales</taxon>
        <taxon>Trimorphomycetaceae</taxon>
        <taxon>Saitozyma</taxon>
    </lineage>
</organism>
<comment type="subcellular location">
    <subcellularLocation>
        <location evidence="1">Endoplasmic reticulum</location>
    </subcellularLocation>
</comment>
<evidence type="ECO:0000256" key="1">
    <source>
        <dbReference type="ARBA" id="ARBA00004240"/>
    </source>
</evidence>
<reference evidence="13 14" key="1">
    <citation type="submission" date="2018-11" db="EMBL/GenBank/DDBJ databases">
        <title>Genome sequence of Saitozyma podzolica DSM 27192.</title>
        <authorList>
            <person name="Aliyu H."/>
            <person name="Gorte O."/>
            <person name="Ochsenreither K."/>
        </authorList>
    </citation>
    <scope>NUCLEOTIDE SEQUENCE [LARGE SCALE GENOMIC DNA]</scope>
    <source>
        <strain evidence="13 14">DSM 27192</strain>
    </source>
</reference>
<dbReference type="GO" id="GO:0006666">
    <property type="term" value="P:3-keto-sphinganine metabolic process"/>
    <property type="evidence" value="ECO:0007669"/>
    <property type="project" value="InterPro"/>
</dbReference>
<dbReference type="PANTHER" id="PTHR43550:SF3">
    <property type="entry name" value="3-KETODIHYDROSPHINGOSINE REDUCTASE"/>
    <property type="match status" value="1"/>
</dbReference>
<keyword evidence="6" id="KW-0746">Sphingolipid metabolism</keyword>
<comment type="catalytic activity">
    <reaction evidence="11">
        <text>sphinganine + NADP(+) = 3-oxosphinganine + NADPH + H(+)</text>
        <dbReference type="Rhea" id="RHEA:22640"/>
        <dbReference type="ChEBI" id="CHEBI:15378"/>
        <dbReference type="ChEBI" id="CHEBI:57783"/>
        <dbReference type="ChEBI" id="CHEBI:57817"/>
        <dbReference type="ChEBI" id="CHEBI:58299"/>
        <dbReference type="ChEBI" id="CHEBI:58349"/>
        <dbReference type="EC" id="1.1.1.102"/>
    </reaction>
    <physiologicalReaction direction="right-to-left" evidence="11">
        <dbReference type="Rhea" id="RHEA:22642"/>
    </physiologicalReaction>
</comment>
<dbReference type="Gene3D" id="3.40.50.720">
    <property type="entry name" value="NAD(P)-binding Rossmann-like Domain"/>
    <property type="match status" value="1"/>
</dbReference>
<comment type="function">
    <text evidence="10">Catalyzes the reduction of 3'-oxosphinganine (3-ketodihydrosphingosine/KDS) to sphinganine (dihydrosphingosine/DHS), the second step of de novo sphingolipid biosynthesis.</text>
</comment>
<keyword evidence="12" id="KW-0472">Membrane</keyword>
<evidence type="ECO:0000256" key="6">
    <source>
        <dbReference type="ARBA" id="ARBA00022919"/>
    </source>
</evidence>
<dbReference type="GO" id="GO:0005789">
    <property type="term" value="C:endoplasmic reticulum membrane"/>
    <property type="evidence" value="ECO:0007669"/>
    <property type="project" value="TreeGrafter"/>
</dbReference>
<dbReference type="PANTHER" id="PTHR43550">
    <property type="entry name" value="3-KETODIHYDROSPHINGOSINE REDUCTASE"/>
    <property type="match status" value="1"/>
</dbReference>
<feature type="transmembrane region" description="Helical" evidence="12">
    <location>
        <begin position="6"/>
        <end position="28"/>
    </location>
</feature>
<dbReference type="EC" id="1.1.1.102" evidence="9"/>